<name>D6WTF7_TRICA</name>
<dbReference type="CDD" id="cd16164">
    <property type="entry name" value="OCRE_VG5Q"/>
    <property type="match status" value="1"/>
</dbReference>
<evidence type="ECO:0000256" key="1">
    <source>
        <dbReference type="SAM" id="Coils"/>
    </source>
</evidence>
<dbReference type="InterPro" id="IPR053027">
    <property type="entry name" value="AGGF1"/>
</dbReference>
<organism evidence="3 4">
    <name type="scientific">Tribolium castaneum</name>
    <name type="common">Red flour beetle</name>
    <dbReference type="NCBI Taxonomy" id="7070"/>
    <lineage>
        <taxon>Eukaryota</taxon>
        <taxon>Metazoa</taxon>
        <taxon>Ecdysozoa</taxon>
        <taxon>Arthropoda</taxon>
        <taxon>Hexapoda</taxon>
        <taxon>Insecta</taxon>
        <taxon>Pterygota</taxon>
        <taxon>Neoptera</taxon>
        <taxon>Endopterygota</taxon>
        <taxon>Coleoptera</taxon>
        <taxon>Polyphaga</taxon>
        <taxon>Cucujiformia</taxon>
        <taxon>Tenebrionidae</taxon>
        <taxon>Tenebrionidae incertae sedis</taxon>
        <taxon>Tribolium</taxon>
    </lineage>
</organism>
<protein>
    <submittedName>
        <fullName evidence="3">Angiogenic factor with G patch and FHA domains 1-like Protein</fullName>
    </submittedName>
</protein>
<dbReference type="Proteomes" id="UP000007266">
    <property type="component" value="Linkage group 7"/>
</dbReference>
<keyword evidence="1" id="KW-0175">Coiled coil</keyword>
<dbReference type="InterPro" id="IPR041591">
    <property type="entry name" value="OCRE"/>
</dbReference>
<feature type="domain" description="OCRE" evidence="2">
    <location>
        <begin position="93"/>
        <end position="143"/>
    </location>
</feature>
<proteinExistence type="predicted"/>
<sequence length="198" mass="23082">MSEIIDVDTAESSGTENHVKKYEISASLKEKLRELPEALAYIRLLEKQIRKQKKKLRKLRAKLKVKRHDVGTQTETKSIIEEITEAAELATQNQGFVYDEASGMYYDSNSGYYYNAEYGLYYEPNTGTYMTYKQETNTYEFHSRVHVPREIQKEVVKRKKKSKDESKVNISSDLEHLTSCFNFLTINKLRTYASGTYQ</sequence>
<dbReference type="AlphaFoldDB" id="D6WTF7"/>
<keyword evidence="4" id="KW-1185">Reference proteome</keyword>
<dbReference type="HOGENOM" id="CLU_023817_0_0_1"/>
<gene>
    <name evidence="3" type="primary">AUGUSTUS-3.0.2_09165</name>
    <name evidence="3" type="ORF">TcasGA2_TC009165</name>
</gene>
<dbReference type="PANTHER" id="PTHR23106">
    <property type="entry name" value="ANGIOGENIC FACTOR WITH G PATCH AND FHA DOMAINS 1"/>
    <property type="match status" value="1"/>
</dbReference>
<dbReference type="PANTHER" id="PTHR23106:SF24">
    <property type="entry name" value="ANGIOGENIC FACTOR WITH G PATCH AND FHA DOMAINS 1"/>
    <property type="match status" value="1"/>
</dbReference>
<dbReference type="Pfam" id="PF17780">
    <property type="entry name" value="OCRE"/>
    <property type="match status" value="1"/>
</dbReference>
<evidence type="ECO:0000313" key="3">
    <source>
        <dbReference type="EMBL" id="EFA06298.2"/>
    </source>
</evidence>
<accession>D6WTF7</accession>
<evidence type="ECO:0000259" key="2">
    <source>
        <dbReference type="Pfam" id="PF17780"/>
    </source>
</evidence>
<dbReference type="EMBL" id="KQ971352">
    <property type="protein sequence ID" value="EFA06298.2"/>
    <property type="molecule type" value="Genomic_DNA"/>
</dbReference>
<evidence type="ECO:0000313" key="4">
    <source>
        <dbReference type="Proteomes" id="UP000007266"/>
    </source>
</evidence>
<dbReference type="InterPro" id="IPR035624">
    <property type="entry name" value="AGGF1_OCRE"/>
</dbReference>
<feature type="coiled-coil region" evidence="1">
    <location>
        <begin position="42"/>
        <end position="69"/>
    </location>
</feature>
<reference evidence="3 4" key="2">
    <citation type="journal article" date="2010" name="Nucleic Acids Res.">
        <title>BeetleBase in 2010: revisions to provide comprehensive genomic information for Tribolium castaneum.</title>
        <authorList>
            <person name="Kim H.S."/>
            <person name="Murphy T."/>
            <person name="Xia J."/>
            <person name="Caragea D."/>
            <person name="Park Y."/>
            <person name="Beeman R.W."/>
            <person name="Lorenzen M.D."/>
            <person name="Butcher S."/>
            <person name="Manak J.R."/>
            <person name="Brown S.J."/>
        </authorList>
    </citation>
    <scope>GENOME REANNOTATION</scope>
    <source>
        <strain evidence="3 4">Georgia GA2</strain>
    </source>
</reference>
<reference evidence="3 4" key="1">
    <citation type="journal article" date="2008" name="Nature">
        <title>The genome of the model beetle and pest Tribolium castaneum.</title>
        <authorList>
            <consortium name="Tribolium Genome Sequencing Consortium"/>
            <person name="Richards S."/>
            <person name="Gibbs R.A."/>
            <person name="Weinstock G.M."/>
            <person name="Brown S.J."/>
            <person name="Denell R."/>
            <person name="Beeman R.W."/>
            <person name="Gibbs R."/>
            <person name="Beeman R.W."/>
            <person name="Brown S.J."/>
            <person name="Bucher G."/>
            <person name="Friedrich M."/>
            <person name="Grimmelikhuijzen C.J."/>
            <person name="Klingler M."/>
            <person name="Lorenzen M."/>
            <person name="Richards S."/>
            <person name="Roth S."/>
            <person name="Schroder R."/>
            <person name="Tautz D."/>
            <person name="Zdobnov E.M."/>
            <person name="Muzny D."/>
            <person name="Gibbs R.A."/>
            <person name="Weinstock G.M."/>
            <person name="Attaway T."/>
            <person name="Bell S."/>
            <person name="Buhay C.J."/>
            <person name="Chandrabose M.N."/>
            <person name="Chavez D."/>
            <person name="Clerk-Blankenburg K.P."/>
            <person name="Cree A."/>
            <person name="Dao M."/>
            <person name="Davis C."/>
            <person name="Chacko J."/>
            <person name="Dinh H."/>
            <person name="Dugan-Rocha S."/>
            <person name="Fowler G."/>
            <person name="Garner T.T."/>
            <person name="Garnes J."/>
            <person name="Gnirke A."/>
            <person name="Hawes A."/>
            <person name="Hernandez J."/>
            <person name="Hines S."/>
            <person name="Holder M."/>
            <person name="Hume J."/>
            <person name="Jhangiani S.N."/>
            <person name="Joshi V."/>
            <person name="Khan Z.M."/>
            <person name="Jackson L."/>
            <person name="Kovar C."/>
            <person name="Kowis A."/>
            <person name="Lee S."/>
            <person name="Lewis L.R."/>
            <person name="Margolis J."/>
            <person name="Morgan M."/>
            <person name="Nazareth L.V."/>
            <person name="Nguyen N."/>
            <person name="Okwuonu G."/>
            <person name="Parker D."/>
            <person name="Richards S."/>
            <person name="Ruiz S.J."/>
            <person name="Santibanez J."/>
            <person name="Savard J."/>
            <person name="Scherer S.E."/>
            <person name="Schneider B."/>
            <person name="Sodergren E."/>
            <person name="Tautz D."/>
            <person name="Vattahil S."/>
            <person name="Villasana D."/>
            <person name="White C.S."/>
            <person name="Wright R."/>
            <person name="Park Y."/>
            <person name="Beeman R.W."/>
            <person name="Lord J."/>
            <person name="Oppert B."/>
            <person name="Lorenzen M."/>
            <person name="Brown S."/>
            <person name="Wang L."/>
            <person name="Savard J."/>
            <person name="Tautz D."/>
            <person name="Richards S."/>
            <person name="Weinstock G."/>
            <person name="Gibbs R.A."/>
            <person name="Liu Y."/>
            <person name="Worley K."/>
            <person name="Weinstock G."/>
            <person name="Elsik C.G."/>
            <person name="Reese J.T."/>
            <person name="Elhaik E."/>
            <person name="Landan G."/>
            <person name="Graur D."/>
            <person name="Arensburger P."/>
            <person name="Atkinson P."/>
            <person name="Beeman R.W."/>
            <person name="Beidler J."/>
            <person name="Brown S.J."/>
            <person name="Demuth J.P."/>
            <person name="Drury D.W."/>
            <person name="Du Y.Z."/>
            <person name="Fujiwara H."/>
            <person name="Lorenzen M."/>
            <person name="Maselli V."/>
            <person name="Osanai M."/>
            <person name="Park Y."/>
            <person name="Robertson H.M."/>
            <person name="Tu Z."/>
            <person name="Wang J.J."/>
            <person name="Wang S."/>
            <person name="Richards S."/>
            <person name="Song H."/>
            <person name="Zhang L."/>
            <person name="Sodergren E."/>
            <person name="Werner D."/>
            <person name="Stanke M."/>
            <person name="Morgenstern B."/>
            <person name="Solovyev V."/>
            <person name="Kosarev P."/>
            <person name="Brown G."/>
            <person name="Chen H.C."/>
            <person name="Ermolaeva O."/>
            <person name="Hlavina W."/>
            <person name="Kapustin Y."/>
            <person name="Kiryutin B."/>
            <person name="Kitts P."/>
            <person name="Maglott D."/>
            <person name="Pruitt K."/>
            <person name="Sapojnikov V."/>
            <person name="Souvorov A."/>
            <person name="Mackey A.J."/>
            <person name="Waterhouse R.M."/>
            <person name="Wyder S."/>
            <person name="Zdobnov E.M."/>
            <person name="Zdobnov E.M."/>
            <person name="Wyder S."/>
            <person name="Kriventseva E.V."/>
            <person name="Kadowaki T."/>
            <person name="Bork P."/>
            <person name="Aranda M."/>
            <person name="Bao R."/>
            <person name="Beermann A."/>
            <person name="Berns N."/>
            <person name="Bolognesi R."/>
            <person name="Bonneton F."/>
            <person name="Bopp D."/>
            <person name="Brown S.J."/>
            <person name="Bucher G."/>
            <person name="Butts T."/>
            <person name="Chaumot A."/>
            <person name="Denell R.E."/>
            <person name="Ferrier D.E."/>
            <person name="Friedrich M."/>
            <person name="Gordon C.M."/>
            <person name="Jindra M."/>
            <person name="Klingler M."/>
            <person name="Lan Q."/>
            <person name="Lattorff H.M."/>
            <person name="Laudet V."/>
            <person name="von Levetsow C."/>
            <person name="Liu Z."/>
            <person name="Lutz R."/>
            <person name="Lynch J.A."/>
            <person name="da Fonseca R.N."/>
            <person name="Posnien N."/>
            <person name="Reuter R."/>
            <person name="Roth S."/>
            <person name="Savard J."/>
            <person name="Schinko J.B."/>
            <person name="Schmitt C."/>
            <person name="Schoppmeier M."/>
            <person name="Schroder R."/>
            <person name="Shippy T.D."/>
            <person name="Simonnet F."/>
            <person name="Marques-Souza H."/>
            <person name="Tautz D."/>
            <person name="Tomoyasu Y."/>
            <person name="Trauner J."/>
            <person name="Van der Zee M."/>
            <person name="Vervoort M."/>
            <person name="Wittkopp N."/>
            <person name="Wimmer E.A."/>
            <person name="Yang X."/>
            <person name="Jones A.K."/>
            <person name="Sattelle D.B."/>
            <person name="Ebert P.R."/>
            <person name="Nelson D."/>
            <person name="Scott J.G."/>
            <person name="Beeman R.W."/>
            <person name="Muthukrishnan S."/>
            <person name="Kramer K.J."/>
            <person name="Arakane Y."/>
            <person name="Beeman R.W."/>
            <person name="Zhu Q."/>
            <person name="Hogenkamp D."/>
            <person name="Dixit R."/>
            <person name="Oppert B."/>
            <person name="Jiang H."/>
            <person name="Zou Z."/>
            <person name="Marshall J."/>
            <person name="Elpidina E."/>
            <person name="Vinokurov K."/>
            <person name="Oppert C."/>
            <person name="Zou Z."/>
            <person name="Evans J."/>
            <person name="Lu Z."/>
            <person name="Zhao P."/>
            <person name="Sumathipala N."/>
            <person name="Altincicek B."/>
            <person name="Vilcinskas A."/>
            <person name="Williams M."/>
            <person name="Hultmark D."/>
            <person name="Hetru C."/>
            <person name="Jiang H."/>
            <person name="Grimmelikhuijzen C.J."/>
            <person name="Hauser F."/>
            <person name="Cazzamali G."/>
            <person name="Williamson M."/>
            <person name="Park Y."/>
            <person name="Li B."/>
            <person name="Tanaka Y."/>
            <person name="Predel R."/>
            <person name="Neupert S."/>
            <person name="Schachtner J."/>
            <person name="Verleyen P."/>
            <person name="Raible F."/>
            <person name="Bork P."/>
            <person name="Friedrich M."/>
            <person name="Walden K.K."/>
            <person name="Robertson H.M."/>
            <person name="Angeli S."/>
            <person name="Foret S."/>
            <person name="Bucher G."/>
            <person name="Schuetz S."/>
            <person name="Maleszka R."/>
            <person name="Wimmer E.A."/>
            <person name="Beeman R.W."/>
            <person name="Lorenzen M."/>
            <person name="Tomoyasu Y."/>
            <person name="Miller S.C."/>
            <person name="Grossmann D."/>
            <person name="Bucher G."/>
        </authorList>
    </citation>
    <scope>NUCLEOTIDE SEQUENCE [LARGE SCALE GENOMIC DNA]</scope>
    <source>
        <strain evidence="3 4">Georgia GA2</strain>
    </source>
</reference>